<dbReference type="PATRIC" id="fig|411473.3.peg.1105"/>
<accession>U2KCH4</accession>
<dbReference type="RefSeq" id="WP_021682845.1">
    <property type="nucleotide sequence ID" value="NZ_KI260449.1"/>
</dbReference>
<dbReference type="Proteomes" id="UP000016662">
    <property type="component" value="Unassembled WGS sequence"/>
</dbReference>
<name>U2KCH4_9FIRM</name>
<dbReference type="HOGENOM" id="CLU_397877_0_0_9"/>
<keyword evidence="2" id="KW-1185">Reference proteome</keyword>
<evidence type="ECO:0000313" key="2">
    <source>
        <dbReference type="Proteomes" id="UP000016662"/>
    </source>
</evidence>
<protein>
    <recommendedName>
        <fullName evidence="3">CHAT domain-containing protein</fullName>
    </recommendedName>
</protein>
<dbReference type="eggNOG" id="ENOG5030J1V">
    <property type="taxonomic scope" value="Bacteria"/>
</dbReference>
<reference evidence="1 2" key="1">
    <citation type="submission" date="2013-07" db="EMBL/GenBank/DDBJ databases">
        <authorList>
            <person name="Weinstock G."/>
            <person name="Sodergren E."/>
            <person name="Wylie T."/>
            <person name="Fulton L."/>
            <person name="Fulton R."/>
            <person name="Fronick C."/>
            <person name="O'Laughlin M."/>
            <person name="Godfrey J."/>
            <person name="Miner T."/>
            <person name="Herter B."/>
            <person name="Appelbaum E."/>
            <person name="Cordes M."/>
            <person name="Lek S."/>
            <person name="Wollam A."/>
            <person name="Pepin K.H."/>
            <person name="Palsikar V.B."/>
            <person name="Mitreva M."/>
            <person name="Wilson R.K."/>
        </authorList>
    </citation>
    <scope>NUCLEOTIDE SEQUENCE [LARGE SCALE GENOMIC DNA]</scope>
    <source>
        <strain evidence="1 2">ATCC 27760</strain>
    </source>
</reference>
<organism evidence="1 2">
    <name type="scientific">Ruminococcus callidus ATCC 27760</name>
    <dbReference type="NCBI Taxonomy" id="411473"/>
    <lineage>
        <taxon>Bacteria</taxon>
        <taxon>Bacillati</taxon>
        <taxon>Bacillota</taxon>
        <taxon>Clostridia</taxon>
        <taxon>Eubacteriales</taxon>
        <taxon>Oscillospiraceae</taxon>
        <taxon>Ruminococcus</taxon>
    </lineage>
</organism>
<proteinExistence type="predicted"/>
<gene>
    <name evidence="1" type="ORF">RUMCAL_01361</name>
</gene>
<evidence type="ECO:0008006" key="3">
    <source>
        <dbReference type="Google" id="ProtNLM"/>
    </source>
</evidence>
<comment type="caution">
    <text evidence="1">The sequence shown here is derived from an EMBL/GenBank/DDBJ whole genome shotgun (WGS) entry which is preliminary data.</text>
</comment>
<dbReference type="OrthoDB" id="2079951at2"/>
<sequence length="692" mass="80048">MYHQINDKINSIYFYYIIVFKSTKNSENISPLQFKSQYDVIENNSMHMLDKDLINVIPAIKYALHLPRFCFDVIDCPEEIMLKWNGNSHNILLIPDSQIEKIEHYFCCVQSYPTLFIVADNCDSDAIKTCKKYKPTLETCKVSELTDSLLNTHWNILSQIVQQMGEVSSTLSIQHSFLSDNIFPALPLLFYANQVGGHDIIIKELMKPDCQIEKVCIEWTCKYSMMLDTWSYFISNNIDRSTITEKQYIEVSERNKKFSSSVIASFPGQSKVLKKNHISTNGYSSVDNQIISIMCVHKAIEKNGIYINLPIIQDDAFRLLNELESHCIDSRKYNNKYIWNTIMKIGMILSKNLNDYQIFALKYSKDITFFSDFPIGLAILPNDEVPLLCYKSITYRPLTPLTRQLEFELRPNRRIILKSKITIAFAQCINDNDEIYGHSEYVYNFLKSHSNCFTVNHAKITTIKEMIEFINQNKDADIMYISAHGWYQKEQNIAGIEIGKDFWMANDNLVFPPVVILSACNVSPRGRGAVCIADLLIQNGAVAVLGTFIPINVIRNNILMVRLFTYIIEILEKRRKTQNLSQLWNFIVFSNAIHEIMKQSKGLEKWMYEKIAPNKTRLHEFELERCVGKLRPNHIYSDTISIIKEMLDDNGLSGKYDSILNSKDFFPESFFYQWIGSPDSIIIDNGEQGIKL</sequence>
<dbReference type="AlphaFoldDB" id="U2KCH4"/>
<dbReference type="EMBL" id="AWVF01000175">
    <property type="protein sequence ID" value="ERJ96226.1"/>
    <property type="molecule type" value="Genomic_DNA"/>
</dbReference>
<evidence type="ECO:0000313" key="1">
    <source>
        <dbReference type="EMBL" id="ERJ96226.1"/>
    </source>
</evidence>